<feature type="domain" description="AB hydrolase-1" evidence="1">
    <location>
        <begin position="21"/>
        <end position="254"/>
    </location>
</feature>
<protein>
    <submittedName>
        <fullName evidence="2">Alpha/beta fold hydrolase</fullName>
    </submittedName>
</protein>
<dbReference type="InterPro" id="IPR050266">
    <property type="entry name" value="AB_hydrolase_sf"/>
</dbReference>
<dbReference type="EMBL" id="WMBA01000029">
    <property type="protein sequence ID" value="MTD56085.1"/>
    <property type="molecule type" value="Genomic_DNA"/>
</dbReference>
<dbReference type="OrthoDB" id="495620at2"/>
<proteinExistence type="predicted"/>
<comment type="caution">
    <text evidence="2">The sequence shown here is derived from an EMBL/GenBank/DDBJ whole genome shotgun (WGS) entry which is preliminary data.</text>
</comment>
<keyword evidence="3" id="KW-1185">Reference proteome</keyword>
<dbReference type="SUPFAM" id="SSF53474">
    <property type="entry name" value="alpha/beta-Hydrolases"/>
    <property type="match status" value="1"/>
</dbReference>
<dbReference type="InterPro" id="IPR029058">
    <property type="entry name" value="AB_hydrolase_fold"/>
</dbReference>
<evidence type="ECO:0000313" key="3">
    <source>
        <dbReference type="Proteomes" id="UP000440096"/>
    </source>
</evidence>
<evidence type="ECO:0000259" key="1">
    <source>
        <dbReference type="Pfam" id="PF00561"/>
    </source>
</evidence>
<dbReference type="RefSeq" id="WP_154758253.1">
    <property type="nucleotide sequence ID" value="NZ_WMBA01000029.1"/>
</dbReference>
<reference evidence="2 3" key="1">
    <citation type="submission" date="2019-11" db="EMBL/GenBank/DDBJ databases">
        <title>Draft genome of Amycolatopsis RM579.</title>
        <authorList>
            <person name="Duangmal K."/>
            <person name="Mingma R."/>
        </authorList>
    </citation>
    <scope>NUCLEOTIDE SEQUENCE [LARGE SCALE GENOMIC DNA]</scope>
    <source>
        <strain evidence="2 3">RM579</strain>
    </source>
</reference>
<dbReference type="Proteomes" id="UP000440096">
    <property type="component" value="Unassembled WGS sequence"/>
</dbReference>
<dbReference type="GO" id="GO:0016787">
    <property type="term" value="F:hydrolase activity"/>
    <property type="evidence" value="ECO:0007669"/>
    <property type="project" value="UniProtKB-KW"/>
</dbReference>
<dbReference type="PANTHER" id="PTHR43798:SF33">
    <property type="entry name" value="HYDROLASE, PUTATIVE (AFU_ORTHOLOGUE AFUA_2G14860)-RELATED"/>
    <property type="match status" value="1"/>
</dbReference>
<dbReference type="AlphaFoldDB" id="A0A6N7YSS9"/>
<evidence type="ECO:0000313" key="2">
    <source>
        <dbReference type="EMBL" id="MTD56085.1"/>
    </source>
</evidence>
<dbReference type="Pfam" id="PF00561">
    <property type="entry name" value="Abhydrolase_1"/>
    <property type="match status" value="1"/>
</dbReference>
<dbReference type="PANTHER" id="PTHR43798">
    <property type="entry name" value="MONOACYLGLYCEROL LIPASE"/>
    <property type="match status" value="1"/>
</dbReference>
<organism evidence="2 3">
    <name type="scientific">Amycolatopsis pithecellobii</name>
    <dbReference type="NCBI Taxonomy" id="664692"/>
    <lineage>
        <taxon>Bacteria</taxon>
        <taxon>Bacillati</taxon>
        <taxon>Actinomycetota</taxon>
        <taxon>Actinomycetes</taxon>
        <taxon>Pseudonocardiales</taxon>
        <taxon>Pseudonocardiaceae</taxon>
        <taxon>Amycolatopsis</taxon>
    </lineage>
</organism>
<sequence length="274" mass="29661">MPYIDGPGGTDVYFEEFGSGPAVLFVNAGLATHAEWEHQVAALAADHRTVTFDWLGTGASSKPNVAYTAQLLVDTIAAIINGLGLENVTVVAQGIGAHGAILAAEQHPDLVGRLVLVSGAPWYGGDRDGQPGGFSEEFSKWWLDQVSSESTTSVEAYDALGRNYLFRHPSDAVVGWFVAGAVQWPLVVFNAYCSDMAELDHRQRLPRIRVPAIVAQGRHDNKQRYEGASVLAELLPQGRLVTFEESSHMVNLDEMALFNDTLRAFIAEGAVSHK</sequence>
<accession>A0A6N7YSS9</accession>
<name>A0A6N7YSS9_9PSEU</name>
<keyword evidence="2" id="KW-0378">Hydrolase</keyword>
<dbReference type="GO" id="GO:0016020">
    <property type="term" value="C:membrane"/>
    <property type="evidence" value="ECO:0007669"/>
    <property type="project" value="TreeGrafter"/>
</dbReference>
<dbReference type="InterPro" id="IPR000073">
    <property type="entry name" value="AB_hydrolase_1"/>
</dbReference>
<gene>
    <name evidence="2" type="ORF">GKO32_19185</name>
</gene>
<dbReference type="Gene3D" id="3.40.50.1820">
    <property type="entry name" value="alpha/beta hydrolase"/>
    <property type="match status" value="1"/>
</dbReference>